<dbReference type="EMBL" id="CAJNOJ010000037">
    <property type="protein sequence ID" value="CAF0917808.1"/>
    <property type="molecule type" value="Genomic_DNA"/>
</dbReference>
<dbReference type="PANTHER" id="PTHR43756">
    <property type="entry name" value="CHOLINE MONOOXYGENASE, CHLOROPLASTIC"/>
    <property type="match status" value="1"/>
</dbReference>
<dbReference type="InterPro" id="IPR017941">
    <property type="entry name" value="Rieske_2Fe-2S"/>
</dbReference>
<dbReference type="UniPathway" id="UPA00529">
    <property type="reaction ID" value="UER00430"/>
</dbReference>
<dbReference type="GO" id="GO:0019133">
    <property type="term" value="F:choline monooxygenase activity"/>
    <property type="evidence" value="ECO:0007669"/>
    <property type="project" value="UniProtKB-EC"/>
</dbReference>
<dbReference type="CDD" id="cd03469">
    <property type="entry name" value="Rieske_RO_Alpha_N"/>
    <property type="match status" value="1"/>
</dbReference>
<accession>A0A814AR64</accession>
<dbReference type="Pfam" id="PF00848">
    <property type="entry name" value="Ring_hydroxyl_A"/>
    <property type="match status" value="1"/>
</dbReference>
<keyword evidence="10" id="KW-0408">Iron</keyword>
<dbReference type="EC" id="1.14.15.7" evidence="5"/>
<dbReference type="Pfam" id="PF00355">
    <property type="entry name" value="Rieske"/>
    <property type="match status" value="1"/>
</dbReference>
<evidence type="ECO:0000256" key="5">
    <source>
        <dbReference type="ARBA" id="ARBA00012763"/>
    </source>
</evidence>
<comment type="pathway">
    <text evidence="3">Amine and polyamine biosynthesis; betaine biosynthesis via choline pathway; betaine aldehyde from choline (monooxygenase route): step 1/1.</text>
</comment>
<sequence>MSLHFLRSSSLLQIPRRFLKTYSPANPNQLERILQSWSSKIPVERALTLPSGFYTSRDVFELERYAVFGQNWLYAGRKDQVDKSGDFLTDQFLSEPYLINVDASGNLHGHYNVCCHHGMRLLEKHQGHIDSNEIVCPYHGWVYELSGRLKKALRLKSIQEFKASKIRLKPIAIETIGPFIYLNFNFSNHTNIDDSGLSSIKQIHTKYLQSTNYDRLIFITRESYPIKCNWKIFVDNYLDGGYHVPYAHKQLHSILNMTEYKVSIESNKSSVQYCTGTQRTEGPVVFAYIYPNFMINRYGPYMDTNIVVPIDEQNCIVHMDYYYDPQTTTQQLEENERNDSRRVQKEDIYLCENVQLGLQSNAYDTGRYVPTVEHGMHSFHQTLFNELEHYYHNYTK</sequence>
<comment type="caution">
    <text evidence="14">The sequence shown here is derived from an EMBL/GenBank/DDBJ whole genome shotgun (WGS) entry which is preliminary data.</text>
</comment>
<keyword evidence="16" id="KW-1185">Reference proteome</keyword>
<evidence type="ECO:0000259" key="13">
    <source>
        <dbReference type="PROSITE" id="PS51296"/>
    </source>
</evidence>
<evidence type="ECO:0000313" key="16">
    <source>
        <dbReference type="Proteomes" id="UP000663828"/>
    </source>
</evidence>
<evidence type="ECO:0000256" key="8">
    <source>
        <dbReference type="ARBA" id="ARBA00022723"/>
    </source>
</evidence>
<proteinExistence type="inferred from homology"/>
<protein>
    <recommendedName>
        <fullName evidence="6">Choline monooxygenase, chloroplastic</fullName>
        <ecNumber evidence="5">1.14.15.7</ecNumber>
    </recommendedName>
</protein>
<comment type="cofactor">
    <cofactor evidence="1">
        <name>Fe cation</name>
        <dbReference type="ChEBI" id="CHEBI:24875"/>
    </cofactor>
</comment>
<dbReference type="PROSITE" id="PS51296">
    <property type="entry name" value="RIESKE"/>
    <property type="match status" value="1"/>
</dbReference>
<evidence type="ECO:0000256" key="12">
    <source>
        <dbReference type="ARBA" id="ARBA00049097"/>
    </source>
</evidence>
<organism evidence="14 17">
    <name type="scientific">Adineta ricciae</name>
    <name type="common">Rotifer</name>
    <dbReference type="NCBI Taxonomy" id="249248"/>
    <lineage>
        <taxon>Eukaryota</taxon>
        <taxon>Metazoa</taxon>
        <taxon>Spiralia</taxon>
        <taxon>Gnathifera</taxon>
        <taxon>Rotifera</taxon>
        <taxon>Eurotatoria</taxon>
        <taxon>Bdelloidea</taxon>
        <taxon>Adinetida</taxon>
        <taxon>Adinetidae</taxon>
        <taxon>Adineta</taxon>
    </lineage>
</organism>
<dbReference type="GO" id="GO:0051537">
    <property type="term" value="F:2 iron, 2 sulfur cluster binding"/>
    <property type="evidence" value="ECO:0007669"/>
    <property type="project" value="UniProtKB-KW"/>
</dbReference>
<evidence type="ECO:0000256" key="11">
    <source>
        <dbReference type="ARBA" id="ARBA00023014"/>
    </source>
</evidence>
<dbReference type="SUPFAM" id="SSF55961">
    <property type="entry name" value="Bet v1-like"/>
    <property type="match status" value="1"/>
</dbReference>
<reference evidence="14" key="1">
    <citation type="submission" date="2021-02" db="EMBL/GenBank/DDBJ databases">
        <authorList>
            <person name="Nowell W R."/>
        </authorList>
    </citation>
    <scope>NUCLEOTIDE SEQUENCE</scope>
</reference>
<comment type="function">
    <text evidence="2">Catalyzes the first step of the osmoprotectant glycine betaine synthesis.</text>
</comment>
<dbReference type="InterPro" id="IPR001663">
    <property type="entry name" value="Rng_hydr_dOase-A"/>
</dbReference>
<dbReference type="InterPro" id="IPR036922">
    <property type="entry name" value="Rieske_2Fe-2S_sf"/>
</dbReference>
<keyword evidence="8" id="KW-0479">Metal-binding</keyword>
<evidence type="ECO:0000313" key="14">
    <source>
        <dbReference type="EMBL" id="CAF0917808.1"/>
    </source>
</evidence>
<dbReference type="AlphaFoldDB" id="A0A814AR64"/>
<evidence type="ECO:0000256" key="10">
    <source>
        <dbReference type="ARBA" id="ARBA00023004"/>
    </source>
</evidence>
<dbReference type="GO" id="GO:0005506">
    <property type="term" value="F:iron ion binding"/>
    <property type="evidence" value="ECO:0007669"/>
    <property type="project" value="InterPro"/>
</dbReference>
<dbReference type="Proteomes" id="UP000663828">
    <property type="component" value="Unassembled WGS sequence"/>
</dbReference>
<dbReference type="Gene3D" id="2.102.10.10">
    <property type="entry name" value="Rieske [2Fe-2S] iron-sulphur domain"/>
    <property type="match status" value="1"/>
</dbReference>
<evidence type="ECO:0000256" key="7">
    <source>
        <dbReference type="ARBA" id="ARBA00022714"/>
    </source>
</evidence>
<keyword evidence="7" id="KW-0001">2Fe-2S</keyword>
<comment type="similarity">
    <text evidence="4">Belongs to the choline monooxygenase family.</text>
</comment>
<evidence type="ECO:0000256" key="4">
    <source>
        <dbReference type="ARBA" id="ARBA00010848"/>
    </source>
</evidence>
<keyword evidence="9" id="KW-0560">Oxidoreductase</keyword>
<evidence type="ECO:0000313" key="15">
    <source>
        <dbReference type="EMBL" id="CAF1026124.1"/>
    </source>
</evidence>
<evidence type="ECO:0000256" key="6">
    <source>
        <dbReference type="ARBA" id="ARBA00014931"/>
    </source>
</evidence>
<dbReference type="OrthoDB" id="426882at2759"/>
<gene>
    <name evidence="14" type="ORF">EDS130_LOCUS10605</name>
    <name evidence="15" type="ORF">XAT740_LOCUS14499</name>
</gene>
<dbReference type="EMBL" id="CAJNOR010000872">
    <property type="protein sequence ID" value="CAF1026124.1"/>
    <property type="molecule type" value="Genomic_DNA"/>
</dbReference>
<evidence type="ECO:0000256" key="1">
    <source>
        <dbReference type="ARBA" id="ARBA00001962"/>
    </source>
</evidence>
<dbReference type="Proteomes" id="UP000663852">
    <property type="component" value="Unassembled WGS sequence"/>
</dbReference>
<dbReference type="GO" id="GO:0019285">
    <property type="term" value="P:glycine betaine biosynthetic process from choline"/>
    <property type="evidence" value="ECO:0007669"/>
    <property type="project" value="UniProtKB-UniPathway"/>
</dbReference>
<evidence type="ECO:0000256" key="2">
    <source>
        <dbReference type="ARBA" id="ARBA00002149"/>
    </source>
</evidence>
<name>A0A814AR64_ADIRI</name>
<comment type="catalytic activity">
    <reaction evidence="12">
        <text>choline + 2 reduced [2Fe-2S]-[ferredoxin] + O2 + 2 H(+) = betaine aldehyde hydrate + 2 oxidized [2Fe-2S]-[ferredoxin] + H2O</text>
        <dbReference type="Rhea" id="RHEA:17769"/>
        <dbReference type="Rhea" id="RHEA-COMP:10000"/>
        <dbReference type="Rhea" id="RHEA-COMP:10001"/>
        <dbReference type="ChEBI" id="CHEBI:15354"/>
        <dbReference type="ChEBI" id="CHEBI:15377"/>
        <dbReference type="ChEBI" id="CHEBI:15378"/>
        <dbReference type="ChEBI" id="CHEBI:15379"/>
        <dbReference type="ChEBI" id="CHEBI:15870"/>
        <dbReference type="ChEBI" id="CHEBI:33737"/>
        <dbReference type="ChEBI" id="CHEBI:33738"/>
        <dbReference type="EC" id="1.14.15.7"/>
    </reaction>
</comment>
<feature type="domain" description="Rieske" evidence="13">
    <location>
        <begin position="72"/>
        <end position="182"/>
    </location>
</feature>
<dbReference type="SUPFAM" id="SSF50022">
    <property type="entry name" value="ISP domain"/>
    <property type="match status" value="1"/>
</dbReference>
<keyword evidence="11" id="KW-0411">Iron-sulfur</keyword>
<dbReference type="PANTHER" id="PTHR43756:SF5">
    <property type="entry name" value="CHOLINE MONOOXYGENASE, CHLOROPLASTIC"/>
    <property type="match status" value="1"/>
</dbReference>
<dbReference type="Gene3D" id="3.90.380.10">
    <property type="entry name" value="Naphthalene 1,2-dioxygenase Alpha Subunit, Chain A, domain 1"/>
    <property type="match status" value="1"/>
</dbReference>
<evidence type="ECO:0000256" key="9">
    <source>
        <dbReference type="ARBA" id="ARBA00023002"/>
    </source>
</evidence>
<dbReference type="InterPro" id="IPR015879">
    <property type="entry name" value="Ring_hydroxy_dOase_asu_C_dom"/>
</dbReference>
<evidence type="ECO:0000256" key="3">
    <source>
        <dbReference type="ARBA" id="ARBA00004866"/>
    </source>
</evidence>
<evidence type="ECO:0000313" key="17">
    <source>
        <dbReference type="Proteomes" id="UP000663852"/>
    </source>
</evidence>
<dbReference type="PRINTS" id="PR00090">
    <property type="entry name" value="RNGDIOXGNASE"/>
</dbReference>